<evidence type="ECO:0000256" key="1">
    <source>
        <dbReference type="ARBA" id="ARBA00022490"/>
    </source>
</evidence>
<accession>H5SEN7</accession>
<dbReference type="PIRSF" id="PIRSF003078">
    <property type="entry name" value="GidB"/>
    <property type="match status" value="1"/>
</dbReference>
<keyword evidence="2 6" id="KW-0698">rRNA processing</keyword>
<dbReference type="CDD" id="cd02440">
    <property type="entry name" value="AdoMet_MTases"/>
    <property type="match status" value="1"/>
</dbReference>
<name>H5SEN7_9BACT</name>
<sequence length="222" mass="25780">MNELEHKKRAFCHYVKVWAQRFGFSLSESLCEKLCEHYGLLLHWNRRINLTRILDPEEAARFHYVESLYGGRWLDPSITKVIDVGSGGGFPGIPMALARPNTSMVLIEKNRKRAVFLLEAVRRLELENVEIFCGRFEAYESRDFDGIVCRALERMRERVPDLLAFAKESTQILLFGDEDLERAVRESAAPRWQVSSVAIPYAQERRLIILRQSRAFHVEPIT</sequence>
<dbReference type="PANTHER" id="PTHR31760:SF0">
    <property type="entry name" value="S-ADENOSYL-L-METHIONINE-DEPENDENT METHYLTRANSFERASES SUPERFAMILY PROTEIN"/>
    <property type="match status" value="1"/>
</dbReference>
<feature type="binding site" evidence="6">
    <location>
        <position position="150"/>
    </location>
    <ligand>
        <name>S-adenosyl-L-methionine</name>
        <dbReference type="ChEBI" id="CHEBI:59789"/>
    </ligand>
</feature>
<evidence type="ECO:0000256" key="5">
    <source>
        <dbReference type="ARBA" id="ARBA00022691"/>
    </source>
</evidence>
<comment type="caution">
    <text evidence="6">Lacks conserved residue(s) required for the propagation of feature annotation.</text>
</comment>
<proteinExistence type="inferred from homology"/>
<feature type="binding site" evidence="6">
    <location>
        <position position="90"/>
    </location>
    <ligand>
        <name>S-adenosyl-L-methionine</name>
        <dbReference type="ChEBI" id="CHEBI:59789"/>
    </ligand>
</feature>
<dbReference type="GO" id="GO:0070043">
    <property type="term" value="F:rRNA (guanine-N7-)-methyltransferase activity"/>
    <property type="evidence" value="ECO:0007669"/>
    <property type="project" value="UniProtKB-UniRule"/>
</dbReference>
<keyword evidence="5 6" id="KW-0949">S-adenosyl-L-methionine</keyword>
<dbReference type="EMBL" id="AP011695">
    <property type="protein sequence ID" value="BAL54623.1"/>
    <property type="molecule type" value="Genomic_DNA"/>
</dbReference>
<reference evidence="7" key="1">
    <citation type="journal article" date="2005" name="Environ. Microbiol.">
        <title>Genetic and functional properties of uncultivated thermophilic crenarchaeotes from a subsurface gold mine as revealed by analysis of genome fragments.</title>
        <authorList>
            <person name="Nunoura T."/>
            <person name="Hirayama H."/>
            <person name="Takami H."/>
            <person name="Oida H."/>
            <person name="Nishi S."/>
            <person name="Shimamura S."/>
            <person name="Suzuki Y."/>
            <person name="Inagaki F."/>
            <person name="Takai K."/>
            <person name="Nealson K.H."/>
            <person name="Horikoshi K."/>
        </authorList>
    </citation>
    <scope>NUCLEOTIDE SEQUENCE</scope>
</reference>
<dbReference type="Gene3D" id="3.40.50.150">
    <property type="entry name" value="Vaccinia Virus protein VP39"/>
    <property type="match status" value="1"/>
</dbReference>
<evidence type="ECO:0000256" key="3">
    <source>
        <dbReference type="ARBA" id="ARBA00022603"/>
    </source>
</evidence>
<evidence type="ECO:0000256" key="4">
    <source>
        <dbReference type="ARBA" id="ARBA00022679"/>
    </source>
</evidence>
<feature type="binding site" evidence="6">
    <location>
        <position position="85"/>
    </location>
    <ligand>
        <name>S-adenosyl-L-methionine</name>
        <dbReference type="ChEBI" id="CHEBI:59789"/>
    </ligand>
</feature>
<reference evidence="7" key="2">
    <citation type="journal article" date="2012" name="PLoS ONE">
        <title>A Deeply Branching Thermophilic Bacterium with an Ancient Acetyl-CoA Pathway Dominates a Subsurface Ecosystem.</title>
        <authorList>
            <person name="Takami H."/>
            <person name="Noguchi H."/>
            <person name="Takaki Y."/>
            <person name="Uchiyama I."/>
            <person name="Toyoda A."/>
            <person name="Nishi S."/>
            <person name="Chee G.-J."/>
            <person name="Arai W."/>
            <person name="Nunoura T."/>
            <person name="Itoh T."/>
            <person name="Hattori M."/>
            <person name="Takai K."/>
        </authorList>
    </citation>
    <scope>NUCLEOTIDE SEQUENCE</scope>
</reference>
<gene>
    <name evidence="6" type="primary">rsmG</name>
    <name evidence="7" type="ORF">HGMM_F17D01C10</name>
</gene>
<dbReference type="Pfam" id="PF02527">
    <property type="entry name" value="GidB"/>
    <property type="match status" value="1"/>
</dbReference>
<comment type="subcellular location">
    <subcellularLocation>
        <location evidence="6">Cytoplasm</location>
    </subcellularLocation>
</comment>
<evidence type="ECO:0000256" key="6">
    <source>
        <dbReference type="HAMAP-Rule" id="MF_00074"/>
    </source>
</evidence>
<keyword evidence="3 6" id="KW-0489">Methyltransferase</keyword>
<dbReference type="PANTHER" id="PTHR31760">
    <property type="entry name" value="S-ADENOSYL-L-METHIONINE-DEPENDENT METHYLTRANSFERASES SUPERFAMILY PROTEIN"/>
    <property type="match status" value="1"/>
</dbReference>
<evidence type="ECO:0000313" key="7">
    <source>
        <dbReference type="EMBL" id="BAL54623.1"/>
    </source>
</evidence>
<dbReference type="AlphaFoldDB" id="H5SEN7"/>
<dbReference type="InterPro" id="IPR003682">
    <property type="entry name" value="rRNA_ssu_MeTfrase_G"/>
</dbReference>
<protein>
    <recommendedName>
        <fullName evidence="6">Ribosomal RNA small subunit methyltransferase G</fullName>
        <ecNumber evidence="6">2.1.1.-</ecNumber>
    </recommendedName>
    <alternativeName>
        <fullName evidence="6">16S rRNA 7-methylguanosine methyltransferase</fullName>
        <shortName evidence="6">16S rRNA m7G methyltransferase</shortName>
    </alternativeName>
</protein>
<keyword evidence="1 6" id="KW-0963">Cytoplasm</keyword>
<organism evidence="7">
    <name type="scientific">uncultured Acidobacteriota bacterium</name>
    <dbReference type="NCBI Taxonomy" id="171953"/>
    <lineage>
        <taxon>Bacteria</taxon>
        <taxon>Pseudomonadati</taxon>
        <taxon>Acidobacteriota</taxon>
        <taxon>environmental samples</taxon>
    </lineage>
</organism>
<comment type="function">
    <text evidence="6">Specifically methylates the N7 position of a guanine in 16S rRNA.</text>
</comment>
<dbReference type="HAMAP" id="MF_00074">
    <property type="entry name" value="16SrRNA_methyltr_G"/>
    <property type="match status" value="1"/>
</dbReference>
<keyword evidence="4 6" id="KW-0808">Transferase</keyword>
<dbReference type="EC" id="2.1.1.-" evidence="6"/>
<comment type="similarity">
    <text evidence="6">Belongs to the methyltransferase superfamily. RNA methyltransferase RsmG family.</text>
</comment>
<evidence type="ECO:0000256" key="2">
    <source>
        <dbReference type="ARBA" id="ARBA00022552"/>
    </source>
</evidence>
<dbReference type="GO" id="GO:0005829">
    <property type="term" value="C:cytosol"/>
    <property type="evidence" value="ECO:0007669"/>
    <property type="project" value="TreeGrafter"/>
</dbReference>
<dbReference type="SUPFAM" id="SSF53335">
    <property type="entry name" value="S-adenosyl-L-methionine-dependent methyltransferases"/>
    <property type="match status" value="1"/>
</dbReference>
<dbReference type="InterPro" id="IPR029063">
    <property type="entry name" value="SAM-dependent_MTases_sf"/>
</dbReference>
<dbReference type="NCBIfam" id="TIGR00138">
    <property type="entry name" value="rsmG_gidB"/>
    <property type="match status" value="1"/>
</dbReference>